<organism evidence="1 2">
    <name type="scientific">Caerostris darwini</name>
    <dbReference type="NCBI Taxonomy" id="1538125"/>
    <lineage>
        <taxon>Eukaryota</taxon>
        <taxon>Metazoa</taxon>
        <taxon>Ecdysozoa</taxon>
        <taxon>Arthropoda</taxon>
        <taxon>Chelicerata</taxon>
        <taxon>Arachnida</taxon>
        <taxon>Araneae</taxon>
        <taxon>Araneomorphae</taxon>
        <taxon>Entelegynae</taxon>
        <taxon>Araneoidea</taxon>
        <taxon>Araneidae</taxon>
        <taxon>Caerostris</taxon>
    </lineage>
</organism>
<protein>
    <submittedName>
        <fullName evidence="1">Uncharacterized protein</fullName>
    </submittedName>
</protein>
<name>A0AAV4WDL6_9ARAC</name>
<sequence length="98" mass="10763">MKRQRRGISFRGATELCQGHTCASSLLSSERAAVALGYPAILDSGLAVGRPAPLQLTLTIRERFFISDSTLKVSFVVDTEMNALSPLLSVYTKNLYKR</sequence>
<accession>A0AAV4WDL6</accession>
<dbReference type="AlphaFoldDB" id="A0AAV4WDL6"/>
<reference evidence="1 2" key="1">
    <citation type="submission" date="2021-06" db="EMBL/GenBank/DDBJ databases">
        <title>Caerostris darwini draft genome.</title>
        <authorList>
            <person name="Kono N."/>
            <person name="Arakawa K."/>
        </authorList>
    </citation>
    <scope>NUCLEOTIDE SEQUENCE [LARGE SCALE GENOMIC DNA]</scope>
</reference>
<dbReference type="Proteomes" id="UP001054837">
    <property type="component" value="Unassembled WGS sequence"/>
</dbReference>
<gene>
    <name evidence="1" type="ORF">CDAR_571631</name>
</gene>
<evidence type="ECO:0000313" key="1">
    <source>
        <dbReference type="EMBL" id="GIY80842.1"/>
    </source>
</evidence>
<evidence type="ECO:0000313" key="2">
    <source>
        <dbReference type="Proteomes" id="UP001054837"/>
    </source>
</evidence>
<comment type="caution">
    <text evidence="1">The sequence shown here is derived from an EMBL/GenBank/DDBJ whole genome shotgun (WGS) entry which is preliminary data.</text>
</comment>
<proteinExistence type="predicted"/>
<keyword evidence="2" id="KW-1185">Reference proteome</keyword>
<dbReference type="EMBL" id="BPLQ01014560">
    <property type="protein sequence ID" value="GIY80842.1"/>
    <property type="molecule type" value="Genomic_DNA"/>
</dbReference>